<keyword evidence="2" id="KW-1185">Reference proteome</keyword>
<protein>
    <submittedName>
        <fullName evidence="3">Uncharacterized protein</fullName>
    </submittedName>
</protein>
<feature type="region of interest" description="Disordered" evidence="1">
    <location>
        <begin position="25"/>
        <end position="53"/>
    </location>
</feature>
<evidence type="ECO:0000256" key="1">
    <source>
        <dbReference type="SAM" id="MobiDB-lite"/>
    </source>
</evidence>
<sequence>MVVPVVVRCASVIFRRPHRGHAALKPASVGSLSRTGPRPSDPLCVPPSSGRHGASMAICAPRRLTGADERDDFRWRRHIGSGRARLAIDAPERDGPGGRATRTCSHYTPLCSVHYVPCALRL</sequence>
<accession>A0A914VIZ0</accession>
<name>A0A914VIZ0_9BILA</name>
<dbReference type="WBParaSite" id="PSAMB.scaffold2041size25845.g16160.t1">
    <property type="protein sequence ID" value="PSAMB.scaffold2041size25845.g16160.t1"/>
    <property type="gene ID" value="PSAMB.scaffold2041size25845.g16160"/>
</dbReference>
<evidence type="ECO:0000313" key="2">
    <source>
        <dbReference type="Proteomes" id="UP000887566"/>
    </source>
</evidence>
<proteinExistence type="predicted"/>
<organism evidence="2 3">
    <name type="scientific">Plectus sambesii</name>
    <dbReference type="NCBI Taxonomy" id="2011161"/>
    <lineage>
        <taxon>Eukaryota</taxon>
        <taxon>Metazoa</taxon>
        <taxon>Ecdysozoa</taxon>
        <taxon>Nematoda</taxon>
        <taxon>Chromadorea</taxon>
        <taxon>Plectida</taxon>
        <taxon>Plectina</taxon>
        <taxon>Plectoidea</taxon>
        <taxon>Plectidae</taxon>
        <taxon>Plectus</taxon>
    </lineage>
</organism>
<dbReference type="AlphaFoldDB" id="A0A914VIZ0"/>
<reference evidence="3" key="1">
    <citation type="submission" date="2022-11" db="UniProtKB">
        <authorList>
            <consortium name="WormBaseParasite"/>
        </authorList>
    </citation>
    <scope>IDENTIFICATION</scope>
</reference>
<dbReference type="Proteomes" id="UP000887566">
    <property type="component" value="Unplaced"/>
</dbReference>
<evidence type="ECO:0000313" key="3">
    <source>
        <dbReference type="WBParaSite" id="PSAMB.scaffold2041size25845.g16160.t1"/>
    </source>
</evidence>